<dbReference type="PANTHER" id="PTHR15822:SF4">
    <property type="entry name" value="TYROSYL-DNA PHOSPHODIESTERASE 2"/>
    <property type="match status" value="1"/>
</dbReference>
<accession>A0A0L7AZ89</accession>
<evidence type="ECO:0000256" key="4">
    <source>
        <dbReference type="ARBA" id="ARBA00022723"/>
    </source>
</evidence>
<feature type="compositionally biased region" description="Low complexity" evidence="9">
    <location>
        <begin position="39"/>
        <end position="50"/>
    </location>
</feature>
<keyword evidence="6" id="KW-0378">Hydrolase</keyword>
<gene>
    <name evidence="12" type="ORF">BBM1128_05730</name>
</gene>
<keyword evidence="10" id="KW-0472">Membrane</keyword>
<evidence type="ECO:0000256" key="5">
    <source>
        <dbReference type="ARBA" id="ARBA00022763"/>
    </source>
</evidence>
<evidence type="ECO:0000256" key="7">
    <source>
        <dbReference type="ARBA" id="ARBA00022842"/>
    </source>
</evidence>
<dbReference type="InterPro" id="IPR036691">
    <property type="entry name" value="Endo/exonu/phosph_ase_sf"/>
</dbReference>
<evidence type="ECO:0000256" key="10">
    <source>
        <dbReference type="SAM" id="Phobius"/>
    </source>
</evidence>
<keyword evidence="4" id="KW-0479">Metal-binding</keyword>
<dbReference type="InterPro" id="IPR005135">
    <property type="entry name" value="Endo/exonuclease/phosphatase"/>
</dbReference>
<name>A0A0L7AZ89_BIFBR</name>
<evidence type="ECO:0000256" key="6">
    <source>
        <dbReference type="ARBA" id="ARBA00022801"/>
    </source>
</evidence>
<keyword evidence="5" id="KW-0227">DNA damage</keyword>
<feature type="transmembrane region" description="Helical" evidence="10">
    <location>
        <begin position="115"/>
        <end position="140"/>
    </location>
</feature>
<keyword evidence="10" id="KW-0812">Transmembrane</keyword>
<dbReference type="GO" id="GO:0006281">
    <property type="term" value="P:DNA repair"/>
    <property type="evidence" value="ECO:0007669"/>
    <property type="project" value="UniProtKB-KW"/>
</dbReference>
<keyword evidence="12" id="KW-0255">Endonuclease</keyword>
<evidence type="ECO:0000256" key="1">
    <source>
        <dbReference type="ARBA" id="ARBA00001936"/>
    </source>
</evidence>
<evidence type="ECO:0000256" key="2">
    <source>
        <dbReference type="ARBA" id="ARBA00001946"/>
    </source>
</evidence>
<dbReference type="EMBL" id="AVQD01000009">
    <property type="protein sequence ID" value="KOA40551.1"/>
    <property type="molecule type" value="Genomic_DNA"/>
</dbReference>
<dbReference type="GO" id="GO:0016787">
    <property type="term" value="F:hydrolase activity"/>
    <property type="evidence" value="ECO:0007669"/>
    <property type="project" value="UniProtKB-KW"/>
</dbReference>
<evidence type="ECO:0000256" key="9">
    <source>
        <dbReference type="SAM" id="MobiDB-lite"/>
    </source>
</evidence>
<evidence type="ECO:0000259" key="11">
    <source>
        <dbReference type="Pfam" id="PF03372"/>
    </source>
</evidence>
<dbReference type="Pfam" id="PF03372">
    <property type="entry name" value="Exo_endo_phos"/>
    <property type="match status" value="1"/>
</dbReference>
<protein>
    <submittedName>
        <fullName evidence="12">Endonuclease</fullName>
    </submittedName>
</protein>
<keyword evidence="3" id="KW-0540">Nuclease</keyword>
<feature type="domain" description="Endonuclease/exonuclease/phosphatase" evidence="11">
    <location>
        <begin position="196"/>
        <end position="404"/>
    </location>
</feature>
<dbReference type="Gene3D" id="3.60.10.10">
    <property type="entry name" value="Endonuclease/exonuclease/phosphatase"/>
    <property type="match status" value="1"/>
</dbReference>
<comment type="cofactor">
    <cofactor evidence="1">
        <name>Mn(2+)</name>
        <dbReference type="ChEBI" id="CHEBI:29035"/>
    </cofactor>
</comment>
<dbReference type="InterPro" id="IPR051547">
    <property type="entry name" value="TDP2-like"/>
</dbReference>
<proteinExistence type="predicted"/>
<comment type="caution">
    <text evidence="12">The sequence shown here is derived from an EMBL/GenBank/DDBJ whole genome shotgun (WGS) entry which is preliminary data.</text>
</comment>
<feature type="transmembrane region" description="Helical" evidence="10">
    <location>
        <begin position="147"/>
        <end position="164"/>
    </location>
</feature>
<organism evidence="12 13">
    <name type="scientific">Bifidobacterium breve MCC 1128</name>
    <dbReference type="NCBI Taxonomy" id="1365965"/>
    <lineage>
        <taxon>Bacteria</taxon>
        <taxon>Bacillati</taxon>
        <taxon>Actinomycetota</taxon>
        <taxon>Actinomycetes</taxon>
        <taxon>Bifidobacteriales</taxon>
        <taxon>Bifidobacteriaceae</taxon>
        <taxon>Bifidobacterium</taxon>
    </lineage>
</organism>
<dbReference type="AlphaFoldDB" id="A0A0L7AZ89"/>
<feature type="transmembrane region" description="Helical" evidence="10">
    <location>
        <begin position="88"/>
        <end position="109"/>
    </location>
</feature>
<feature type="region of interest" description="Disordered" evidence="9">
    <location>
        <begin position="27"/>
        <end position="79"/>
    </location>
</feature>
<evidence type="ECO:0000256" key="3">
    <source>
        <dbReference type="ARBA" id="ARBA00022722"/>
    </source>
</evidence>
<evidence type="ECO:0000313" key="12">
    <source>
        <dbReference type="EMBL" id="KOA40551.1"/>
    </source>
</evidence>
<sequence>MSIHKSNKVQWQVMGQAASPCIDVPHKANQRRKGDMAQSRNTTRGTTTKGKSARPQTTRSQSKSAQRNKSYSRPVSQSALKPHERHHFFGTLTLLLAMTALICTAARALPSDIQTWPFIPIVVSATPWFTLLALLALLLAMPLRRPLAALIAVAALGLNVYWQYPFFFPTNSLSQDAQNAVATAEAHTADAYARVMTFNVYKGQADARSIVNLVRDQRVEVLALQETTDDFVKQLNEAGIEHYLPYAHVSSSDGVYGNGLWSAAPLKDVVDDEVNSSASFMPSGTVDMGGNQIRFVSVHTTAPVTGYWGQWKRSLDELGLMRSHTDARYIFMGDFNATYDHTPFREFLGNRFVDAAHQSGHGFTFSWPTNRSYLPTFAGIDHVVLDTGMTAGQCQIAKIAGSDHAALLATISVG</sequence>
<keyword evidence="8" id="KW-0234">DNA repair</keyword>
<keyword evidence="7" id="KW-0460">Magnesium</keyword>
<dbReference type="GO" id="GO:0004519">
    <property type="term" value="F:endonuclease activity"/>
    <property type="evidence" value="ECO:0007669"/>
    <property type="project" value="UniProtKB-KW"/>
</dbReference>
<evidence type="ECO:0000256" key="8">
    <source>
        <dbReference type="ARBA" id="ARBA00023204"/>
    </source>
</evidence>
<keyword evidence="10" id="KW-1133">Transmembrane helix</keyword>
<dbReference type="PATRIC" id="fig|1365965.3.peg.1155"/>
<dbReference type="PANTHER" id="PTHR15822">
    <property type="entry name" value="TRAF AND TNF RECEPTOR-ASSOCIATED PROTEIN"/>
    <property type="match status" value="1"/>
</dbReference>
<evidence type="ECO:0000313" key="13">
    <source>
        <dbReference type="Proteomes" id="UP000037193"/>
    </source>
</evidence>
<feature type="compositionally biased region" description="Polar residues" evidence="9">
    <location>
        <begin position="54"/>
        <end position="79"/>
    </location>
</feature>
<dbReference type="Proteomes" id="UP000037193">
    <property type="component" value="Unassembled WGS sequence"/>
</dbReference>
<reference evidence="12 13" key="1">
    <citation type="journal article" date="2015" name="Int J Genomics">
        <title>Comparative Genomics Revealed Genetic Diversity and Species/Strain-Level Differences in Carbohydrate Metabolism of Three Probiotic Bifidobacterial Species.</title>
        <authorList>
            <person name="Odamaki T."/>
            <person name="Horigome A."/>
            <person name="Sugahara H."/>
            <person name="Hashikura N."/>
            <person name="Minami J."/>
            <person name="Xiao J.Z."/>
            <person name="Abe F."/>
        </authorList>
    </citation>
    <scope>NUCLEOTIDE SEQUENCE [LARGE SCALE GENOMIC DNA]</scope>
    <source>
        <strain evidence="12 13">MCC 1128</strain>
    </source>
</reference>
<dbReference type="GO" id="GO:0046872">
    <property type="term" value="F:metal ion binding"/>
    <property type="evidence" value="ECO:0007669"/>
    <property type="project" value="UniProtKB-KW"/>
</dbReference>
<dbReference type="SUPFAM" id="SSF56219">
    <property type="entry name" value="DNase I-like"/>
    <property type="match status" value="1"/>
</dbReference>
<comment type="cofactor">
    <cofactor evidence="2">
        <name>Mg(2+)</name>
        <dbReference type="ChEBI" id="CHEBI:18420"/>
    </cofactor>
</comment>